<dbReference type="InterPro" id="IPR027417">
    <property type="entry name" value="P-loop_NTPase"/>
</dbReference>
<evidence type="ECO:0000256" key="3">
    <source>
        <dbReference type="ARBA" id="ARBA00022475"/>
    </source>
</evidence>
<feature type="domain" description="ABC transporter" evidence="9">
    <location>
        <begin position="304"/>
        <end position="548"/>
    </location>
</feature>
<reference evidence="10 11" key="1">
    <citation type="submission" date="2018-08" db="EMBL/GenBank/DDBJ databases">
        <title>Sequencing the genomes of 1000 actinobacteria strains.</title>
        <authorList>
            <person name="Klenk H.-P."/>
        </authorList>
    </citation>
    <scope>NUCLEOTIDE SEQUENCE [LARGE SCALE GENOMIC DNA]</scope>
    <source>
        <strain evidence="10 11">DSM 22967</strain>
    </source>
</reference>
<evidence type="ECO:0000256" key="1">
    <source>
        <dbReference type="ARBA" id="ARBA00004202"/>
    </source>
</evidence>
<dbReference type="SUPFAM" id="SSF52540">
    <property type="entry name" value="P-loop containing nucleoside triphosphate hydrolases"/>
    <property type="match status" value="2"/>
</dbReference>
<evidence type="ECO:0000256" key="8">
    <source>
        <dbReference type="ARBA" id="ARBA00023136"/>
    </source>
</evidence>
<dbReference type="AlphaFoldDB" id="A0A3D9UM85"/>
<dbReference type="GO" id="GO:0016887">
    <property type="term" value="F:ATP hydrolysis activity"/>
    <property type="evidence" value="ECO:0007669"/>
    <property type="project" value="InterPro"/>
</dbReference>
<evidence type="ECO:0000256" key="7">
    <source>
        <dbReference type="ARBA" id="ARBA00022967"/>
    </source>
</evidence>
<dbReference type="InterPro" id="IPR003593">
    <property type="entry name" value="AAA+_ATPase"/>
</dbReference>
<dbReference type="PANTHER" id="PTHR43790:SF9">
    <property type="entry name" value="GALACTOFURANOSE TRANSPORTER ATP-BINDING PROTEIN YTFR"/>
    <property type="match status" value="1"/>
</dbReference>
<evidence type="ECO:0000313" key="10">
    <source>
        <dbReference type="EMBL" id="REF30396.1"/>
    </source>
</evidence>
<comment type="caution">
    <text evidence="10">The sequence shown here is derived from an EMBL/GenBank/DDBJ whole genome shotgun (WGS) entry which is preliminary data.</text>
</comment>
<dbReference type="PANTHER" id="PTHR43790">
    <property type="entry name" value="CARBOHYDRATE TRANSPORT ATP-BINDING PROTEIN MG119-RELATED"/>
    <property type="match status" value="1"/>
</dbReference>
<evidence type="ECO:0000256" key="2">
    <source>
        <dbReference type="ARBA" id="ARBA00022448"/>
    </source>
</evidence>
<evidence type="ECO:0000313" key="11">
    <source>
        <dbReference type="Proteomes" id="UP000256253"/>
    </source>
</evidence>
<dbReference type="SMART" id="SM00382">
    <property type="entry name" value="AAA"/>
    <property type="match status" value="1"/>
</dbReference>
<dbReference type="GO" id="GO:0005524">
    <property type="term" value="F:ATP binding"/>
    <property type="evidence" value="ECO:0007669"/>
    <property type="project" value="UniProtKB-KW"/>
</dbReference>
<feature type="domain" description="ABC transporter" evidence="9">
    <location>
        <begin position="55"/>
        <end position="287"/>
    </location>
</feature>
<dbReference type="EMBL" id="QTUA01000001">
    <property type="protein sequence ID" value="REF30396.1"/>
    <property type="molecule type" value="Genomic_DNA"/>
</dbReference>
<dbReference type="InterPro" id="IPR003439">
    <property type="entry name" value="ABC_transporter-like_ATP-bd"/>
</dbReference>
<name>A0A3D9UM85_9MICO</name>
<evidence type="ECO:0000256" key="5">
    <source>
        <dbReference type="ARBA" id="ARBA00022741"/>
    </source>
</evidence>
<protein>
    <submittedName>
        <fullName evidence="10">Nucleoside ABC transporter ATP-binding protein</fullName>
    </submittedName>
</protein>
<evidence type="ECO:0000256" key="4">
    <source>
        <dbReference type="ARBA" id="ARBA00022737"/>
    </source>
</evidence>
<dbReference type="Gene3D" id="3.40.50.300">
    <property type="entry name" value="P-loop containing nucleotide triphosphate hydrolases"/>
    <property type="match status" value="2"/>
</dbReference>
<keyword evidence="3" id="KW-1003">Cell membrane</keyword>
<dbReference type="RefSeq" id="WP_115922398.1">
    <property type="nucleotide sequence ID" value="NZ_QTUA01000001.1"/>
</dbReference>
<dbReference type="CDD" id="cd03215">
    <property type="entry name" value="ABC_Carb_Monos_II"/>
    <property type="match status" value="1"/>
</dbReference>
<keyword evidence="7" id="KW-1278">Translocase</keyword>
<dbReference type="PROSITE" id="PS50893">
    <property type="entry name" value="ABC_TRANSPORTER_2"/>
    <property type="match status" value="2"/>
</dbReference>
<dbReference type="OrthoDB" id="39350at2"/>
<keyword evidence="2" id="KW-0813">Transport</keyword>
<dbReference type="PROSITE" id="PS00211">
    <property type="entry name" value="ABC_TRANSPORTER_1"/>
    <property type="match status" value="1"/>
</dbReference>
<keyword evidence="11" id="KW-1185">Reference proteome</keyword>
<keyword evidence="5" id="KW-0547">Nucleotide-binding</keyword>
<dbReference type="InterPro" id="IPR050107">
    <property type="entry name" value="ABC_carbohydrate_import_ATPase"/>
</dbReference>
<proteinExistence type="predicted"/>
<dbReference type="Proteomes" id="UP000256253">
    <property type="component" value="Unassembled WGS sequence"/>
</dbReference>
<evidence type="ECO:0000256" key="6">
    <source>
        <dbReference type="ARBA" id="ARBA00022840"/>
    </source>
</evidence>
<keyword evidence="6 10" id="KW-0067">ATP-binding</keyword>
<evidence type="ECO:0000259" key="9">
    <source>
        <dbReference type="PROSITE" id="PS50893"/>
    </source>
</evidence>
<comment type="subcellular location">
    <subcellularLocation>
        <location evidence="1">Cell membrane</location>
        <topology evidence="1">Peripheral membrane protein</topology>
    </subcellularLocation>
</comment>
<organism evidence="10 11">
    <name type="scientific">Calidifontibacter indicus</name>
    <dbReference type="NCBI Taxonomy" id="419650"/>
    <lineage>
        <taxon>Bacteria</taxon>
        <taxon>Bacillati</taxon>
        <taxon>Actinomycetota</taxon>
        <taxon>Actinomycetes</taxon>
        <taxon>Micrococcales</taxon>
        <taxon>Dermacoccaceae</taxon>
        <taxon>Calidifontibacter</taxon>
    </lineage>
</organism>
<sequence>MNEARCVGYRAHRASPFVRPVTAPEQESCIIADLSKGAPPSAVPSQEIPGGQVAVAVRGITKRFPGVVANKDIDITVRRGSIHALVGENGAGKSTLMKILYGVQKADEGTIAVDGQELTLNSPADAIAAGIGMVFQHFKLADNFTVLENVVLGAEKLHGIGGKARERIQELSTTYGLGLRPDDLVEKLGVGDRQRVEILKVLYRGAKIIILDEPTAVLVPQEVDELFTNLAGLKADGLTVIFISHKLDEVRKVADDITVIRRGTTVGTADPKKITSRQLAEMMVGSQLPTPETTESTVTDKVVLQIDRLCLAEVGVAPVLSDIDLTIHAGEVLGIAGVEGNGQAELVEVIMGMREPTGGRIHYLDEDITDWDTRKIREAGVGYIPEDRHRHGLVLSAPLWENRMLGHQTQAPNSNGPLLTAGAARADTTRIVEAYDVRTPSIDVMATSLSGGNQQKLIVGREMSHDPKVLVAAHPTRGVDVGAQAAIWDHIREARRNGLAVLLISADLDELIGLSDTIRVILRGRLSGDFDPATVSAEDLGAAMTGATTDEERAS</sequence>
<dbReference type="GO" id="GO:0005886">
    <property type="term" value="C:plasma membrane"/>
    <property type="evidence" value="ECO:0007669"/>
    <property type="project" value="UniProtKB-SubCell"/>
</dbReference>
<keyword evidence="4" id="KW-0677">Repeat</keyword>
<gene>
    <name evidence="10" type="ORF">DFJ65_1402</name>
</gene>
<accession>A0A3D9UM85</accession>
<dbReference type="Pfam" id="PF00005">
    <property type="entry name" value="ABC_tran"/>
    <property type="match status" value="2"/>
</dbReference>
<dbReference type="CDD" id="cd03216">
    <property type="entry name" value="ABC_Carb_Monos_I"/>
    <property type="match status" value="1"/>
</dbReference>
<dbReference type="FunFam" id="3.40.50.300:FF:000127">
    <property type="entry name" value="Ribose import ATP-binding protein RbsA"/>
    <property type="match status" value="1"/>
</dbReference>
<keyword evidence="8" id="KW-0472">Membrane</keyword>
<dbReference type="InterPro" id="IPR017871">
    <property type="entry name" value="ABC_transporter-like_CS"/>
</dbReference>